<dbReference type="Gene3D" id="3.30.420.10">
    <property type="entry name" value="Ribonuclease H-like superfamily/Ribonuclease H"/>
    <property type="match status" value="1"/>
</dbReference>
<comment type="caution">
    <text evidence="2">The sequence shown here is derived from an EMBL/GenBank/DDBJ whole genome shotgun (WGS) entry which is preliminary data.</text>
</comment>
<dbReference type="InterPro" id="IPR012337">
    <property type="entry name" value="RNaseH-like_sf"/>
</dbReference>
<dbReference type="Pfam" id="PF13456">
    <property type="entry name" value="RVT_3"/>
    <property type="match status" value="1"/>
</dbReference>
<dbReference type="Proteomes" id="UP000471521">
    <property type="component" value="Unassembled WGS sequence"/>
</dbReference>
<dbReference type="OrthoDB" id="52651at2157"/>
<gene>
    <name evidence="2" type="ORF">GRX66_03660</name>
</gene>
<dbReference type="InterPro" id="IPR002156">
    <property type="entry name" value="RNaseH_domain"/>
</dbReference>
<sequence>MNNEAEYRALIRGLEVASEQGCTEVETRDDSQLVVGQVKGDWQTNEQHLRKLRDRARELAEEFETFEIVRVDREENLRADGLVDREFDD</sequence>
<evidence type="ECO:0000313" key="3">
    <source>
        <dbReference type="Proteomes" id="UP000471521"/>
    </source>
</evidence>
<keyword evidence="2" id="KW-0808">Transferase</keyword>
<dbReference type="GO" id="GO:0003676">
    <property type="term" value="F:nucleic acid binding"/>
    <property type="evidence" value="ECO:0007669"/>
    <property type="project" value="InterPro"/>
</dbReference>
<dbReference type="PANTHER" id="PTHR48475:SF2">
    <property type="entry name" value="RIBONUCLEASE H"/>
    <property type="match status" value="1"/>
</dbReference>
<evidence type="ECO:0000313" key="2">
    <source>
        <dbReference type="EMBL" id="MXR19742.1"/>
    </source>
</evidence>
<accession>A0A6B0SLE1</accession>
<protein>
    <submittedName>
        <fullName evidence="2">Reverse transcriptase-like protein</fullName>
    </submittedName>
</protein>
<dbReference type="AlphaFoldDB" id="A0A6B0SLE1"/>
<dbReference type="InterPro" id="IPR036397">
    <property type="entry name" value="RNaseH_sf"/>
</dbReference>
<feature type="domain" description="RNase H type-1" evidence="1">
    <location>
        <begin position="1"/>
        <end position="88"/>
    </location>
</feature>
<keyword evidence="2" id="KW-0695">RNA-directed DNA polymerase</keyword>
<proteinExistence type="predicted"/>
<dbReference type="GO" id="GO:0003964">
    <property type="term" value="F:RNA-directed DNA polymerase activity"/>
    <property type="evidence" value="ECO:0007669"/>
    <property type="project" value="UniProtKB-KW"/>
</dbReference>
<dbReference type="GO" id="GO:0004523">
    <property type="term" value="F:RNA-DNA hybrid ribonuclease activity"/>
    <property type="evidence" value="ECO:0007669"/>
    <property type="project" value="InterPro"/>
</dbReference>
<dbReference type="PROSITE" id="PS50879">
    <property type="entry name" value="RNASE_H_1"/>
    <property type="match status" value="1"/>
</dbReference>
<evidence type="ECO:0000259" key="1">
    <source>
        <dbReference type="PROSITE" id="PS50879"/>
    </source>
</evidence>
<keyword evidence="2" id="KW-0548">Nucleotidyltransferase</keyword>
<reference evidence="2 3" key="1">
    <citation type="submission" date="2019-12" db="EMBL/GenBank/DDBJ databases">
        <title>Isolation and characterization of three novel carbon monoxide-oxidizing members of Halobacteria from salione crusts and soils.</title>
        <authorList>
            <person name="Myers M.R."/>
            <person name="King G.M."/>
        </authorList>
    </citation>
    <scope>NUCLEOTIDE SEQUENCE [LARGE SCALE GENOMIC DNA]</scope>
    <source>
        <strain evidence="2 3">PCN9</strain>
    </source>
</reference>
<dbReference type="EMBL" id="WUUU01000014">
    <property type="protein sequence ID" value="MXR19742.1"/>
    <property type="molecule type" value="Genomic_DNA"/>
</dbReference>
<name>A0A6B0SLE1_9EURY</name>
<dbReference type="PANTHER" id="PTHR48475">
    <property type="entry name" value="RIBONUCLEASE H"/>
    <property type="match status" value="1"/>
</dbReference>
<organism evidence="2 3">
    <name type="scientific">Halobacterium bonnevillei</name>
    <dbReference type="NCBI Taxonomy" id="2692200"/>
    <lineage>
        <taxon>Archaea</taxon>
        <taxon>Methanobacteriati</taxon>
        <taxon>Methanobacteriota</taxon>
        <taxon>Stenosarchaea group</taxon>
        <taxon>Halobacteria</taxon>
        <taxon>Halobacteriales</taxon>
        <taxon>Halobacteriaceae</taxon>
        <taxon>Halobacterium</taxon>
    </lineage>
</organism>
<dbReference type="CDD" id="cd09279">
    <property type="entry name" value="RNase_HI_like"/>
    <property type="match status" value="1"/>
</dbReference>
<keyword evidence="3" id="KW-1185">Reference proteome</keyword>
<dbReference type="SUPFAM" id="SSF53098">
    <property type="entry name" value="Ribonuclease H-like"/>
    <property type="match status" value="1"/>
</dbReference>